<dbReference type="GO" id="GO:1903457">
    <property type="term" value="P:lactate catabolic process"/>
    <property type="evidence" value="ECO:0007669"/>
    <property type="project" value="TreeGrafter"/>
</dbReference>
<comment type="cofactor">
    <cofactor evidence="1">
        <name>FAD</name>
        <dbReference type="ChEBI" id="CHEBI:57692"/>
    </cofactor>
</comment>
<dbReference type="SUPFAM" id="SSF56176">
    <property type="entry name" value="FAD-binding/transporter-associated domain-like"/>
    <property type="match status" value="1"/>
</dbReference>
<dbReference type="Gene3D" id="3.30.43.10">
    <property type="entry name" value="Uridine Diphospho-n-acetylenolpyruvylglucosamine Reductase, domain 2"/>
    <property type="match status" value="1"/>
</dbReference>
<dbReference type="InterPro" id="IPR016164">
    <property type="entry name" value="FAD-linked_Oxase-like_C"/>
</dbReference>
<organism evidence="12">
    <name type="scientific">hydrothermal vent metagenome</name>
    <dbReference type="NCBI Taxonomy" id="652676"/>
    <lineage>
        <taxon>unclassified sequences</taxon>
        <taxon>metagenomes</taxon>
        <taxon>ecological metagenomes</taxon>
    </lineage>
</organism>
<keyword evidence="8" id="KW-0496">Mitochondrion</keyword>
<keyword evidence="4" id="KW-0285">Flavoprotein</keyword>
<comment type="similarity">
    <text evidence="3">Belongs to the FAD-binding oxidoreductase/transferase type 4 family.</text>
</comment>
<evidence type="ECO:0000256" key="6">
    <source>
        <dbReference type="ARBA" id="ARBA00022946"/>
    </source>
</evidence>
<evidence type="ECO:0000313" key="12">
    <source>
        <dbReference type="EMBL" id="CUV10469.1"/>
    </source>
</evidence>
<dbReference type="PROSITE" id="PS51379">
    <property type="entry name" value="4FE4S_FER_2"/>
    <property type="match status" value="1"/>
</dbReference>
<keyword evidence="6" id="KW-0809">Transit peptide</keyword>
<reference evidence="12" key="1">
    <citation type="submission" date="2015-10" db="EMBL/GenBank/DDBJ databases">
        <authorList>
            <person name="Gilbert D.G."/>
        </authorList>
    </citation>
    <scope>NUCLEOTIDE SEQUENCE</scope>
</reference>
<dbReference type="InterPro" id="IPR016169">
    <property type="entry name" value="FAD-bd_PCMH_sub2"/>
</dbReference>
<gene>
    <name evidence="12" type="ORF">MGWOODY_Mmi965</name>
</gene>
<evidence type="ECO:0000256" key="2">
    <source>
        <dbReference type="ARBA" id="ARBA00004173"/>
    </source>
</evidence>
<comment type="subcellular location">
    <subcellularLocation>
        <location evidence="2">Mitochondrion</location>
    </subcellularLocation>
</comment>
<dbReference type="InterPro" id="IPR017896">
    <property type="entry name" value="4Fe4S_Fe-S-bd"/>
</dbReference>
<dbReference type="GO" id="GO:0005739">
    <property type="term" value="C:mitochondrion"/>
    <property type="evidence" value="ECO:0007669"/>
    <property type="project" value="UniProtKB-SubCell"/>
</dbReference>
<dbReference type="Pfam" id="PF02913">
    <property type="entry name" value="FAD-oxidase_C"/>
    <property type="match status" value="1"/>
</dbReference>
<evidence type="ECO:0000256" key="9">
    <source>
        <dbReference type="ARBA" id="ARBA00038897"/>
    </source>
</evidence>
<dbReference type="GO" id="GO:0008720">
    <property type="term" value="F:D-lactate dehydrogenase (NAD+) activity"/>
    <property type="evidence" value="ECO:0007669"/>
    <property type="project" value="TreeGrafter"/>
</dbReference>
<evidence type="ECO:0000259" key="10">
    <source>
        <dbReference type="PROSITE" id="PS51379"/>
    </source>
</evidence>
<dbReference type="PROSITE" id="PS00198">
    <property type="entry name" value="4FE4S_FER_1"/>
    <property type="match status" value="1"/>
</dbReference>
<dbReference type="InterPro" id="IPR009051">
    <property type="entry name" value="Helical_ferredxn"/>
</dbReference>
<dbReference type="Pfam" id="PF13183">
    <property type="entry name" value="Fer4_8"/>
    <property type="match status" value="1"/>
</dbReference>
<dbReference type="Gene3D" id="1.10.45.10">
    <property type="entry name" value="Vanillyl-alcohol Oxidase, Chain A, domain 4"/>
    <property type="match status" value="1"/>
</dbReference>
<evidence type="ECO:0000259" key="11">
    <source>
        <dbReference type="PROSITE" id="PS51387"/>
    </source>
</evidence>
<evidence type="ECO:0000256" key="3">
    <source>
        <dbReference type="ARBA" id="ARBA00008000"/>
    </source>
</evidence>
<evidence type="ECO:0000256" key="8">
    <source>
        <dbReference type="ARBA" id="ARBA00023128"/>
    </source>
</evidence>
<feature type="domain" description="4Fe-4S ferredoxin-type" evidence="10">
    <location>
        <begin position="517"/>
        <end position="548"/>
    </location>
</feature>
<dbReference type="InterPro" id="IPR016167">
    <property type="entry name" value="FAD-bd_PCMH_sub1"/>
</dbReference>
<evidence type="ECO:0000256" key="4">
    <source>
        <dbReference type="ARBA" id="ARBA00022630"/>
    </source>
</evidence>
<dbReference type="InterPro" id="IPR016171">
    <property type="entry name" value="Vanillyl_alc_oxidase_C-sub2"/>
</dbReference>
<dbReference type="InterPro" id="IPR036318">
    <property type="entry name" value="FAD-bd_PCMH-like_sf"/>
</dbReference>
<dbReference type="EMBL" id="FAXC01000422">
    <property type="protein sequence ID" value="CUV10469.1"/>
    <property type="molecule type" value="Genomic_DNA"/>
</dbReference>
<dbReference type="InterPro" id="IPR017900">
    <property type="entry name" value="4Fe4S_Fe_S_CS"/>
</dbReference>
<dbReference type="InterPro" id="IPR016166">
    <property type="entry name" value="FAD-bd_PCMH"/>
</dbReference>
<name>A0A160VJG4_9ZZZZ</name>
<dbReference type="Gene3D" id="3.30.465.10">
    <property type="match status" value="1"/>
</dbReference>
<dbReference type="EC" id="1.1.2.4" evidence="9"/>
<dbReference type="InterPro" id="IPR006094">
    <property type="entry name" value="Oxid_FAD_bind_N"/>
</dbReference>
<sequence length="934" mass="102651">MSADQLTLHRKLIDRLAYAHDASMYRLVPEAIARPENESAVKGLLEYAHSSGTSITFRAAGTSLSGQAVTKGIIAEVVRGWKRHEILDNGAAIRMQPGVIGGRANLHLQPYHRRIGPDPASIESAMIGGIISNNSSGMVCGVKHNSYHTLRHIRFILANGNCYDTSNVDDYGKFLDVEKDLCTGLLLCRKEITTNSALNNKVRRKYSIKNTLGYSLNAFIDFDHPLDIFAHLLIGAEGTLAFFSSVTLNTIPDPPYKTTGLALFNDVTAAAAAIPYLSDSGAAAVELMDAGALSTAKYLDEPPYDYRKLSPDNAALLFEYQKQGSAELDLVEKDAQKQIIGLQGSLPQGMQRQADNRIKLWKIRKGLYPSVGAIRKAGTSFITEDLCYDYRDLPAVVSEMRIIFERWHYDDAVIFGHAKDGNLHFVGSVDLNTPSGIKSFEGLINDLVDLTVGKFQGSLKAEHGTGRNMAPFVEKEWGKELYDIMRRVKAVADPMNILNPGVILNNDSKVHLKDLKPMPLVNNIIDLCIECGFCEHVCPSRELTLTPRQRIAISRDINLMKAAGDDSWRAVAQDMQYQSIDTCATDGLCALSCPVNINTGHFTKELRDTGHGPLSEMVAGWTVHHFKFVQSAVRFFNSLLHFTAKCIGATITSGIARGLHTLTLGKTPLWDVDMPRTVPKYDMHELGQGKPYLYFTSCINRVFQPGDKNESLVDVMGQIASLTGIKLLIPENIDHVCCGTPYSSKGYSAASQAMARKTIAMLYESSNKGNIPIVVDTSPCTYQLTTLLPLLDDNHKELYQQLTLMDLIPFLEGLVHNNPTPQLQRHSILHPTCSTEKMGNIESLLALANTCAEETTLPINRGCCGFAGDRGLLVPELTASATQFEADELVDCDPGSFAYSSSKTCEIGMQRATGRNYESIALLVRDYLSQDGVN</sequence>
<dbReference type="PROSITE" id="PS51387">
    <property type="entry name" value="FAD_PCMH"/>
    <property type="match status" value="1"/>
</dbReference>
<evidence type="ECO:0000256" key="7">
    <source>
        <dbReference type="ARBA" id="ARBA00023002"/>
    </source>
</evidence>
<protein>
    <recommendedName>
        <fullName evidence="9">D-lactate dehydrogenase (cytochrome)</fullName>
        <ecNumber evidence="9">1.1.2.4</ecNumber>
    </recommendedName>
</protein>
<dbReference type="Pfam" id="PF01565">
    <property type="entry name" value="FAD_binding_4"/>
    <property type="match status" value="1"/>
</dbReference>
<dbReference type="GO" id="GO:0051536">
    <property type="term" value="F:iron-sulfur cluster binding"/>
    <property type="evidence" value="ECO:0007669"/>
    <property type="project" value="InterPro"/>
</dbReference>
<dbReference type="Gene3D" id="3.30.70.2740">
    <property type="match status" value="1"/>
</dbReference>
<dbReference type="GO" id="GO:0071949">
    <property type="term" value="F:FAD binding"/>
    <property type="evidence" value="ECO:0007669"/>
    <property type="project" value="InterPro"/>
</dbReference>
<dbReference type="Pfam" id="PF02754">
    <property type="entry name" value="CCG"/>
    <property type="match status" value="1"/>
</dbReference>
<dbReference type="PANTHER" id="PTHR11748">
    <property type="entry name" value="D-LACTATE DEHYDROGENASE"/>
    <property type="match status" value="1"/>
</dbReference>
<dbReference type="Gene3D" id="1.10.1060.10">
    <property type="entry name" value="Alpha-helical ferredoxin"/>
    <property type="match status" value="1"/>
</dbReference>
<dbReference type="SUPFAM" id="SSF46548">
    <property type="entry name" value="alpha-helical ferredoxin"/>
    <property type="match status" value="1"/>
</dbReference>
<dbReference type="InterPro" id="IPR004113">
    <property type="entry name" value="FAD-bd_oxidored_4_C"/>
</dbReference>
<dbReference type="InterPro" id="IPR004017">
    <property type="entry name" value="Cys_rich_dom"/>
</dbReference>
<keyword evidence="7" id="KW-0560">Oxidoreductase</keyword>
<evidence type="ECO:0000256" key="1">
    <source>
        <dbReference type="ARBA" id="ARBA00001974"/>
    </source>
</evidence>
<evidence type="ECO:0000256" key="5">
    <source>
        <dbReference type="ARBA" id="ARBA00022827"/>
    </source>
</evidence>
<keyword evidence="5" id="KW-0274">FAD</keyword>
<dbReference type="SUPFAM" id="SSF55103">
    <property type="entry name" value="FAD-linked oxidases, C-terminal domain"/>
    <property type="match status" value="1"/>
</dbReference>
<proteinExistence type="inferred from homology"/>
<feature type="domain" description="FAD-binding PCMH-type" evidence="11">
    <location>
        <begin position="25"/>
        <end position="253"/>
    </location>
</feature>
<accession>A0A160VJG4</accession>
<dbReference type="AlphaFoldDB" id="A0A160VJG4"/>
<dbReference type="PANTHER" id="PTHR11748:SF111">
    <property type="entry name" value="D-LACTATE DEHYDROGENASE, MITOCHONDRIAL-RELATED"/>
    <property type="match status" value="1"/>
</dbReference>
<dbReference type="GO" id="GO:0004458">
    <property type="term" value="F:D-lactate dehydrogenase (cytochrome) activity"/>
    <property type="evidence" value="ECO:0007669"/>
    <property type="project" value="UniProtKB-EC"/>
</dbReference>